<reference evidence="3 4" key="1">
    <citation type="journal article" date="2013" name="PLoS Genet.">
        <title>Comparative genome structure, secondary metabolite, and effector coding capacity across Cochliobolus pathogens.</title>
        <authorList>
            <person name="Condon B.J."/>
            <person name="Leng Y."/>
            <person name="Wu D."/>
            <person name="Bushley K.E."/>
            <person name="Ohm R.A."/>
            <person name="Otillar R."/>
            <person name="Martin J."/>
            <person name="Schackwitz W."/>
            <person name="Grimwood J."/>
            <person name="MohdZainudin N."/>
            <person name="Xue C."/>
            <person name="Wang R."/>
            <person name="Manning V.A."/>
            <person name="Dhillon B."/>
            <person name="Tu Z.J."/>
            <person name="Steffenson B.J."/>
            <person name="Salamov A."/>
            <person name="Sun H."/>
            <person name="Lowry S."/>
            <person name="LaButti K."/>
            <person name="Han J."/>
            <person name="Copeland A."/>
            <person name="Lindquist E."/>
            <person name="Barry K."/>
            <person name="Schmutz J."/>
            <person name="Baker S.E."/>
            <person name="Ciuffetti L.M."/>
            <person name="Grigoriev I.V."/>
            <person name="Zhong S."/>
            <person name="Turgeon B.G."/>
        </authorList>
    </citation>
    <scope>NUCLEOTIDE SEQUENCE [LARGE SCALE GENOMIC DNA]</scope>
    <source>
        <strain evidence="3 4">26-R-13</strain>
    </source>
</reference>
<sequence>MLTISLHLTFIVTMFARYKLVSSSDSASEHSPDPDSTRGRFYRTIALTVLTIANVCVLGLSIAIWYTTPTSLASPNAPDAQPIELARVESLPIDFVPFYWNTPWGAPNASEADPLWDNINTAHGHIAVDHEFAAENHRIVRAAYLTLKRRELPIFPSDHVLHCFDALRQHIMCHADNTPLYGHGHGTAGDGQLHQCRDWNALRDYATKNTACFRDGEPGMSFEDRFGVCDDGTDGLEERVPVLAVS</sequence>
<dbReference type="Pfam" id="PF11807">
    <property type="entry name" value="UstYa"/>
    <property type="match status" value="1"/>
</dbReference>
<protein>
    <submittedName>
        <fullName evidence="3">Uncharacterized protein</fullName>
    </submittedName>
</protein>
<keyword evidence="2" id="KW-0472">Membrane</keyword>
<feature type="transmembrane region" description="Helical" evidence="2">
    <location>
        <begin position="45"/>
        <end position="66"/>
    </location>
</feature>
<dbReference type="Proteomes" id="UP000053841">
    <property type="component" value="Unassembled WGS sequence"/>
</dbReference>
<evidence type="ECO:0000256" key="2">
    <source>
        <dbReference type="SAM" id="Phobius"/>
    </source>
</evidence>
<dbReference type="AlphaFoldDB" id="W6XPS1"/>
<dbReference type="InterPro" id="IPR021765">
    <property type="entry name" value="UstYa-like"/>
</dbReference>
<dbReference type="KEGG" id="bze:COCCADRAFT_29531"/>
<evidence type="ECO:0000256" key="1">
    <source>
        <dbReference type="ARBA" id="ARBA00035112"/>
    </source>
</evidence>
<keyword evidence="4" id="KW-1185">Reference proteome</keyword>
<keyword evidence="2" id="KW-0812">Transmembrane</keyword>
<evidence type="ECO:0000313" key="4">
    <source>
        <dbReference type="Proteomes" id="UP000053841"/>
    </source>
</evidence>
<proteinExistence type="inferred from homology"/>
<dbReference type="PANTHER" id="PTHR33365">
    <property type="entry name" value="YALI0B05434P"/>
    <property type="match status" value="1"/>
</dbReference>
<accession>W6XPS1</accession>
<organism evidence="3 4">
    <name type="scientific">Cochliobolus carbonum (strain 26-R-13)</name>
    <name type="common">Maize leaf spot fungus</name>
    <name type="synonym">Bipolaris zeicola</name>
    <dbReference type="NCBI Taxonomy" id="930089"/>
    <lineage>
        <taxon>Eukaryota</taxon>
        <taxon>Fungi</taxon>
        <taxon>Dikarya</taxon>
        <taxon>Ascomycota</taxon>
        <taxon>Pezizomycotina</taxon>
        <taxon>Dothideomycetes</taxon>
        <taxon>Pleosporomycetidae</taxon>
        <taxon>Pleosporales</taxon>
        <taxon>Pleosporineae</taxon>
        <taxon>Pleosporaceae</taxon>
        <taxon>Bipolaris</taxon>
    </lineage>
</organism>
<comment type="similarity">
    <text evidence="1">Belongs to the ustYa family.</text>
</comment>
<dbReference type="OrthoDB" id="3687641at2759"/>
<name>W6XPS1_COCC2</name>
<dbReference type="PANTHER" id="PTHR33365:SF6">
    <property type="entry name" value="OXIDASE USTYA"/>
    <property type="match status" value="1"/>
</dbReference>
<dbReference type="GeneID" id="19146587"/>
<gene>
    <name evidence="3" type="ORF">COCCADRAFT_29531</name>
</gene>
<evidence type="ECO:0000313" key="3">
    <source>
        <dbReference type="EMBL" id="EUC29367.1"/>
    </source>
</evidence>
<dbReference type="RefSeq" id="XP_007716312.1">
    <property type="nucleotide sequence ID" value="XM_007718122.1"/>
</dbReference>
<dbReference type="EMBL" id="KI964751">
    <property type="protein sequence ID" value="EUC29367.1"/>
    <property type="molecule type" value="Genomic_DNA"/>
</dbReference>
<dbReference type="GO" id="GO:0043386">
    <property type="term" value="P:mycotoxin biosynthetic process"/>
    <property type="evidence" value="ECO:0007669"/>
    <property type="project" value="InterPro"/>
</dbReference>
<dbReference type="HOGENOM" id="CLU_042941_1_0_1"/>
<dbReference type="eggNOG" id="ENOG502SP10">
    <property type="taxonomic scope" value="Eukaryota"/>
</dbReference>
<keyword evidence="2" id="KW-1133">Transmembrane helix</keyword>